<reference evidence="1" key="1">
    <citation type="journal article" date="2004" name="Science">
        <title>Reverse methanogenesis: testing the hypothesis with environmental genomics.</title>
        <authorList>
            <person name="Hallam S.J."/>
            <person name="Putnam N."/>
            <person name="Preston C.M."/>
            <person name="Detter J.C."/>
            <person name="Rokhsar D."/>
            <person name="Richardson P.M."/>
            <person name="DeLong E.F."/>
        </authorList>
    </citation>
    <scope>NUCLEOTIDE SEQUENCE</scope>
</reference>
<name>Q648G9_UNCAG</name>
<organism evidence="1">
    <name type="scientific">Uncultured archaeon GZfos26G2</name>
    <dbReference type="NCBI Taxonomy" id="3386331"/>
    <lineage>
        <taxon>Archaea</taxon>
        <taxon>Methanobacteriati</taxon>
        <taxon>Methanobacteriota</taxon>
        <taxon>Stenosarchaea group</taxon>
        <taxon>Methanomicrobia</taxon>
        <taxon>Candidatus Methanophagales</taxon>
        <taxon>Candidatus Methanophagaceae</taxon>
        <taxon>Candidatus Methanophaga</taxon>
    </lineage>
</organism>
<dbReference type="EMBL" id="AY714868">
    <property type="protein sequence ID" value="AAU84208.1"/>
    <property type="molecule type" value="Genomic_DNA"/>
</dbReference>
<proteinExistence type="predicted"/>
<dbReference type="AlphaFoldDB" id="Q648G9"/>
<evidence type="ECO:0000313" key="1">
    <source>
        <dbReference type="EMBL" id="AAU84208.1"/>
    </source>
</evidence>
<gene>
    <name evidence="1" type="ORF">GZ37D1_55</name>
</gene>
<accession>Q648G9</accession>
<reference evidence="1" key="2">
    <citation type="submission" date="2004-08" db="EMBL/GenBank/DDBJ databases">
        <authorList>
            <person name="Putnam N."/>
            <person name="Detter J.C."/>
            <person name="Richardson P.M."/>
            <person name="Rokhsar D."/>
        </authorList>
    </citation>
    <scope>NUCLEOTIDE SEQUENCE</scope>
</reference>
<sequence>MVKVSNIFGDVYSGQAGKAGVFAHWKGRQYRRKYVVPSNPNTAKQQGIRTSFTNAVDKWHAFLSAQRKAYGYMATGLTMSGFNLEVSRWQKMSSAERAAYVDPYMGMKQIGSNDLTSIVQIDTVEGQAEYSTEEKPLGLGQTVFTKASSGIDPNATIEVNRGRVNIPENRTGALTISYESLGRVITDEALKTDPAANDILYTEYWPIDYKTVTLKLATVEVDAIEVDITAGKFYFTDTTPTGTTGKIDCKDYTKIDGAKLELRKVDTNFVTWRDYSDANGIIVLAQTSEDGNRDSRVEMSGYQPEINANLSALNSAKDEYIKLVAT</sequence>
<protein>
    <submittedName>
        <fullName evidence="1">Uncharacterized protein</fullName>
    </submittedName>
</protein>